<dbReference type="PANTHER" id="PTHR24036">
    <property type="entry name" value="SKELETOR-RELATED"/>
    <property type="match status" value="1"/>
</dbReference>
<dbReference type="InterPro" id="IPR052126">
    <property type="entry name" value="Spindle_Org/Thrombomodulin"/>
</dbReference>
<dbReference type="PROSITE" id="PS51549">
    <property type="entry name" value="DM13"/>
    <property type="match status" value="1"/>
</dbReference>
<dbReference type="Pfam" id="PF10517">
    <property type="entry name" value="DM13"/>
    <property type="match status" value="1"/>
</dbReference>
<feature type="domain" description="DM13" evidence="2">
    <location>
        <begin position="79"/>
        <end position="190"/>
    </location>
</feature>
<evidence type="ECO:0000259" key="2">
    <source>
        <dbReference type="PROSITE" id="PS51549"/>
    </source>
</evidence>
<protein>
    <submittedName>
        <fullName evidence="4">DM13 domain-containing protein</fullName>
    </submittedName>
</protein>
<name>A0A1I7WJK7_HETBA</name>
<dbReference type="InterPro" id="IPR019545">
    <property type="entry name" value="DM13_domain"/>
</dbReference>
<accession>A0A1I7WJK7</accession>
<organism evidence="3 4">
    <name type="scientific">Heterorhabditis bacteriophora</name>
    <name type="common">Entomopathogenic nematode worm</name>
    <dbReference type="NCBI Taxonomy" id="37862"/>
    <lineage>
        <taxon>Eukaryota</taxon>
        <taxon>Metazoa</taxon>
        <taxon>Ecdysozoa</taxon>
        <taxon>Nematoda</taxon>
        <taxon>Chromadorea</taxon>
        <taxon>Rhabditida</taxon>
        <taxon>Rhabditina</taxon>
        <taxon>Rhabditomorpha</taxon>
        <taxon>Strongyloidea</taxon>
        <taxon>Heterorhabditidae</taxon>
        <taxon>Heterorhabditis</taxon>
    </lineage>
</organism>
<dbReference type="SMART" id="SM00686">
    <property type="entry name" value="DM13"/>
    <property type="match status" value="1"/>
</dbReference>
<dbReference type="WBParaSite" id="Hba_05207">
    <property type="protein sequence ID" value="Hba_05207"/>
    <property type="gene ID" value="Hba_05207"/>
</dbReference>
<sequence>MKYIKLHIVKRVVFKWYDAYYNTTLRFADGSKIVTVFNMLQTINVVVVHLQIELKTFISVVRLDRDAPNKNNCCTSNNQSVSVEGLYGVKLNPVIVLDAKTILMPKFSFRGTLPPDGWFYAGTGKINKYTGKKAFIIGRDTQERHCPMHEDYSNMDVTISLADDQTVYDIEWISVFCYQFSVDFCHIKVFLKKEENPVPAYLPQISKTAPRKGRKEKC</sequence>
<evidence type="ECO:0000313" key="4">
    <source>
        <dbReference type="WBParaSite" id="Hba_05207"/>
    </source>
</evidence>
<evidence type="ECO:0000256" key="1">
    <source>
        <dbReference type="ARBA" id="ARBA00022737"/>
    </source>
</evidence>
<proteinExistence type="predicted"/>
<keyword evidence="3" id="KW-1185">Reference proteome</keyword>
<keyword evidence="1" id="KW-0677">Repeat</keyword>
<dbReference type="PANTHER" id="PTHR24036:SF5">
    <property type="entry name" value="THROMBOMODULIN"/>
    <property type="match status" value="1"/>
</dbReference>
<reference evidence="4" key="1">
    <citation type="submission" date="2016-11" db="UniProtKB">
        <authorList>
            <consortium name="WormBaseParasite"/>
        </authorList>
    </citation>
    <scope>IDENTIFICATION</scope>
</reference>
<dbReference type="AlphaFoldDB" id="A0A1I7WJK7"/>
<dbReference type="Proteomes" id="UP000095283">
    <property type="component" value="Unplaced"/>
</dbReference>
<evidence type="ECO:0000313" key="3">
    <source>
        <dbReference type="Proteomes" id="UP000095283"/>
    </source>
</evidence>